<sequence>MTRELKNLMDRATERPDIFLPNPEKLVAAGRRRVRNRRLAGSLAAVVFLFAGVTVALEAQDPSGVAPATQPSTAPTGPNRPQDNYKLCTASNGRTLGSEVWAWSEVLAISDDYGSASIRREPGERNASIDMYAFCVTQPAAAANAPTGGRGGMLLRKSPIDSTRSMTTVFGRAYGEALKVVVDTGDGRSGEGVAKSDFFVYRHIEARPWPGVMPTAVIRIYDARGGLDAVGKW</sequence>
<feature type="region of interest" description="Disordered" evidence="1">
    <location>
        <begin position="63"/>
        <end position="83"/>
    </location>
</feature>
<comment type="caution">
    <text evidence="3">The sequence shown here is derived from an EMBL/GenBank/DDBJ whole genome shotgun (WGS) entry which is preliminary data.</text>
</comment>
<accession>A0A4V2S0Z9</accession>
<dbReference type="OrthoDB" id="3819703at2"/>
<dbReference type="EMBL" id="SLWN01000002">
    <property type="protein sequence ID" value="TCO34660.1"/>
    <property type="molecule type" value="Genomic_DNA"/>
</dbReference>
<keyword evidence="2" id="KW-1133">Transmembrane helix</keyword>
<protein>
    <submittedName>
        <fullName evidence="3">Uncharacterized protein</fullName>
    </submittedName>
</protein>
<evidence type="ECO:0000313" key="3">
    <source>
        <dbReference type="EMBL" id="TCO34660.1"/>
    </source>
</evidence>
<keyword evidence="2" id="KW-0472">Membrane</keyword>
<dbReference type="Proteomes" id="UP000294508">
    <property type="component" value="Unassembled WGS sequence"/>
</dbReference>
<evidence type="ECO:0000256" key="2">
    <source>
        <dbReference type="SAM" id="Phobius"/>
    </source>
</evidence>
<dbReference type="AlphaFoldDB" id="A0A4V2S0Z9"/>
<name>A0A4V2S0Z9_9ACTN</name>
<dbReference type="RefSeq" id="WP_132208404.1">
    <property type="nucleotide sequence ID" value="NZ_SLWN01000002.1"/>
</dbReference>
<feature type="transmembrane region" description="Helical" evidence="2">
    <location>
        <begin position="39"/>
        <end position="57"/>
    </location>
</feature>
<feature type="compositionally biased region" description="Polar residues" evidence="1">
    <location>
        <begin position="69"/>
        <end position="82"/>
    </location>
</feature>
<keyword evidence="4" id="KW-1185">Reference proteome</keyword>
<organism evidence="3 4">
    <name type="scientific">Kribbella steppae</name>
    <dbReference type="NCBI Taxonomy" id="2512223"/>
    <lineage>
        <taxon>Bacteria</taxon>
        <taxon>Bacillati</taxon>
        <taxon>Actinomycetota</taxon>
        <taxon>Actinomycetes</taxon>
        <taxon>Propionibacteriales</taxon>
        <taxon>Kribbellaceae</taxon>
        <taxon>Kribbella</taxon>
    </lineage>
</organism>
<evidence type="ECO:0000313" key="4">
    <source>
        <dbReference type="Proteomes" id="UP000294508"/>
    </source>
</evidence>
<keyword evidence="2" id="KW-0812">Transmembrane</keyword>
<gene>
    <name evidence="3" type="ORF">EV652_102728</name>
</gene>
<evidence type="ECO:0000256" key="1">
    <source>
        <dbReference type="SAM" id="MobiDB-lite"/>
    </source>
</evidence>
<reference evidence="3 4" key="1">
    <citation type="journal article" date="2015" name="Stand. Genomic Sci.">
        <title>Genomic Encyclopedia of Bacterial and Archaeal Type Strains, Phase III: the genomes of soil and plant-associated and newly described type strains.</title>
        <authorList>
            <person name="Whitman W.B."/>
            <person name="Woyke T."/>
            <person name="Klenk H.P."/>
            <person name="Zhou Y."/>
            <person name="Lilburn T.G."/>
            <person name="Beck B.J."/>
            <person name="De Vos P."/>
            <person name="Vandamme P."/>
            <person name="Eisen J.A."/>
            <person name="Garrity G."/>
            <person name="Hugenholtz P."/>
            <person name="Kyrpides N.C."/>
        </authorList>
    </citation>
    <scope>NUCLEOTIDE SEQUENCE [LARGE SCALE GENOMIC DNA]</scope>
    <source>
        <strain evidence="3 4">VKM Ac-2572</strain>
    </source>
</reference>
<proteinExistence type="predicted"/>